<dbReference type="Proteomes" id="UP000248544">
    <property type="component" value="Unassembled WGS sequence"/>
</dbReference>
<accession>A0A2W2G5U5</accession>
<comment type="caution">
    <text evidence="1">The sequence shown here is derived from an EMBL/GenBank/DDBJ whole genome shotgun (WGS) entry which is preliminary data.</text>
</comment>
<gene>
    <name evidence="1" type="ORF">C1I98_18585</name>
</gene>
<proteinExistence type="predicted"/>
<evidence type="ECO:0000313" key="1">
    <source>
        <dbReference type="EMBL" id="PZG43282.1"/>
    </source>
</evidence>
<sequence>MTFFGEPPSGNDIPEDEVPGRLLFGRAPAYGPQAAVYVDQINVHSTGLVIHMECRTPGVEADLQQMVRGAFRIGVRTGGPAPVIVEYRASGRGDARSIGYWATPLPAPGEWHLFARWPDQGIDHCEWHIPAAAFEAAAVKSPVSSRAMAIRAES</sequence>
<name>A0A2W2G5U5_9ACTN</name>
<keyword evidence="2" id="KW-1185">Reference proteome</keyword>
<dbReference type="AlphaFoldDB" id="A0A2W2G5U5"/>
<reference evidence="1 2" key="1">
    <citation type="submission" date="2018-01" db="EMBL/GenBank/DDBJ databases">
        <title>Draft genome sequence of Sphaerisporangium sp. 7K107.</title>
        <authorList>
            <person name="Sahin N."/>
            <person name="Saygin H."/>
            <person name="Ay H."/>
        </authorList>
    </citation>
    <scope>NUCLEOTIDE SEQUENCE [LARGE SCALE GENOMIC DNA]</scope>
    <source>
        <strain evidence="1 2">7K107</strain>
    </source>
</reference>
<protein>
    <submittedName>
        <fullName evidence="1">Uncharacterized protein</fullName>
    </submittedName>
</protein>
<organism evidence="1 2">
    <name type="scientific">Spongiactinospora gelatinilytica</name>
    <dbReference type="NCBI Taxonomy" id="2666298"/>
    <lineage>
        <taxon>Bacteria</taxon>
        <taxon>Bacillati</taxon>
        <taxon>Actinomycetota</taxon>
        <taxon>Actinomycetes</taxon>
        <taxon>Streptosporangiales</taxon>
        <taxon>Streptosporangiaceae</taxon>
        <taxon>Spongiactinospora</taxon>
    </lineage>
</organism>
<evidence type="ECO:0000313" key="2">
    <source>
        <dbReference type="Proteomes" id="UP000248544"/>
    </source>
</evidence>
<dbReference type="EMBL" id="POUA01000139">
    <property type="protein sequence ID" value="PZG43282.1"/>
    <property type="molecule type" value="Genomic_DNA"/>
</dbReference>